<evidence type="ECO:0000313" key="2">
    <source>
        <dbReference type="EMBL" id="CUW13470.1"/>
    </source>
</evidence>
<protein>
    <recommendedName>
        <fullName evidence="6">Integral membrane protein</fullName>
    </recommendedName>
</protein>
<evidence type="ECO:0000313" key="5">
    <source>
        <dbReference type="Proteomes" id="UP000752647"/>
    </source>
</evidence>
<feature type="transmembrane region" description="Helical" evidence="1">
    <location>
        <begin position="163"/>
        <end position="183"/>
    </location>
</feature>
<keyword evidence="1" id="KW-0812">Transmembrane</keyword>
<evidence type="ECO:0008006" key="6">
    <source>
        <dbReference type="Google" id="ProtNLM"/>
    </source>
</evidence>
<dbReference type="OMA" id="WISIDSG"/>
<dbReference type="Proteomes" id="UP000752647">
    <property type="component" value="Unassembled WGS sequence"/>
</dbReference>
<organism evidence="3 5">
    <name type="scientific">Leuconostoc gasicomitatum</name>
    <dbReference type="NCBI Taxonomy" id="115778"/>
    <lineage>
        <taxon>Bacteria</taxon>
        <taxon>Bacillati</taxon>
        <taxon>Bacillota</taxon>
        <taxon>Bacilli</taxon>
        <taxon>Lactobacillales</taxon>
        <taxon>Lactobacillaceae</taxon>
        <taxon>Leuconostoc</taxon>
        <taxon>Leuconostoc gelidum group</taxon>
    </lineage>
</organism>
<dbReference type="GeneID" id="34301115"/>
<reference evidence="3" key="2">
    <citation type="submission" date="2021-05" db="EMBL/GenBank/DDBJ databases">
        <title>Pangenome of Leuconostoc gelidum warrants species status for Leuconostoc gelidum subsp. gasicomitatum.</title>
        <authorList>
            <person name="Johansson P."/>
            <person name="Sade E."/>
            <person name="Hultman J."/>
            <person name="Auvinen P."/>
            <person name="Bjorkroth J."/>
        </authorList>
    </citation>
    <scope>NUCLEOTIDE SEQUENCE</scope>
    <source>
        <strain evidence="3">A.21.4</strain>
    </source>
</reference>
<feature type="transmembrane region" description="Helical" evidence="1">
    <location>
        <begin position="101"/>
        <end position="132"/>
    </location>
</feature>
<proteinExistence type="predicted"/>
<feature type="transmembrane region" description="Helical" evidence="1">
    <location>
        <begin position="12"/>
        <end position="39"/>
    </location>
</feature>
<keyword evidence="4" id="KW-1185">Reference proteome</keyword>
<dbReference type="EMBL" id="JAHBFI010000009">
    <property type="protein sequence ID" value="MBZ5962420.1"/>
    <property type="molecule type" value="Genomic_DNA"/>
</dbReference>
<dbReference type="RefSeq" id="WP_013232054.1">
    <property type="nucleotide sequence ID" value="NZ_BPKT01000009.1"/>
</dbReference>
<gene>
    <name evidence="2" type="ORF">C122C_1068</name>
    <name evidence="3" type="ORF">KIJ12_04510</name>
</gene>
<accession>A0A9Q3SVB2</accession>
<feature type="transmembrane region" description="Helical" evidence="1">
    <location>
        <begin position="195"/>
        <end position="220"/>
    </location>
</feature>
<dbReference type="EMBL" id="FBSY01000012">
    <property type="protein sequence ID" value="CUW13470.1"/>
    <property type="molecule type" value="Genomic_DNA"/>
</dbReference>
<name>A0A9Q3SVB2_9LACO</name>
<keyword evidence="1" id="KW-1133">Transmembrane helix</keyword>
<comment type="caution">
    <text evidence="3">The sequence shown here is derived from an EMBL/GenBank/DDBJ whole genome shotgun (WGS) entry which is preliminary data.</text>
</comment>
<evidence type="ECO:0000256" key="1">
    <source>
        <dbReference type="SAM" id="Phobius"/>
    </source>
</evidence>
<dbReference type="Proteomes" id="UP000199271">
    <property type="component" value="Unassembled WGS sequence"/>
</dbReference>
<feature type="transmembrane region" description="Helical" evidence="1">
    <location>
        <begin position="240"/>
        <end position="259"/>
    </location>
</feature>
<sequence>MSFWVHRFKLKQYFIGIMIAMAIVMFHAGSTILNNWSFLDQSPFLFTPFTKWISIDSGPLTLLLFLSLPLLCCLSGSQIYIDDVESGFIWHVVQKKSLRKYILNIEMISFFSGFVTVFIPLLINYAILWFFLPYLLPNLIINENLTVLNTTSFFANTYYTNPLLFIVFYMLLPSFFGGIYALFSTMIACFTRKKFLSVTASFLFVSVLSVISGILPNIFYAPNLISIASSPVYLPNFLRVVSSCMIIMSFICISITLGVKRYVNQ</sequence>
<reference evidence="2 4" key="1">
    <citation type="submission" date="2015-12" db="EMBL/GenBank/DDBJ databases">
        <authorList>
            <person name="Andreevskaya M."/>
        </authorList>
    </citation>
    <scope>NUCLEOTIDE SEQUENCE [LARGE SCALE GENOMIC DNA]</scope>
    <source>
        <strain evidence="2 4">C122c</strain>
    </source>
</reference>
<feature type="transmembrane region" description="Helical" evidence="1">
    <location>
        <begin position="59"/>
        <end position="81"/>
    </location>
</feature>
<evidence type="ECO:0000313" key="4">
    <source>
        <dbReference type="Proteomes" id="UP000199271"/>
    </source>
</evidence>
<evidence type="ECO:0000313" key="3">
    <source>
        <dbReference type="EMBL" id="MBZ5962420.1"/>
    </source>
</evidence>
<keyword evidence="1" id="KW-0472">Membrane</keyword>
<dbReference type="AlphaFoldDB" id="A0A9Q3SVB2"/>